<organism evidence="6 7">
    <name type="scientific">Commensalibacter intestini</name>
    <dbReference type="NCBI Taxonomy" id="479936"/>
    <lineage>
        <taxon>Bacteria</taxon>
        <taxon>Pseudomonadati</taxon>
        <taxon>Pseudomonadota</taxon>
        <taxon>Alphaproteobacteria</taxon>
        <taxon>Acetobacterales</taxon>
        <taxon>Acetobacteraceae</taxon>
    </lineage>
</organism>
<dbReference type="GO" id="GO:0031471">
    <property type="term" value="C:ethanolamine degradation polyhedral organelle"/>
    <property type="evidence" value="ECO:0007669"/>
    <property type="project" value="UniProtKB-UniRule"/>
</dbReference>
<dbReference type="GO" id="GO:0031419">
    <property type="term" value="F:cobalamin binding"/>
    <property type="evidence" value="ECO:0007669"/>
    <property type="project" value="UniProtKB-UniRule"/>
</dbReference>
<dbReference type="GO" id="GO:0006520">
    <property type="term" value="P:amino acid metabolic process"/>
    <property type="evidence" value="ECO:0007669"/>
    <property type="project" value="InterPro"/>
</dbReference>
<dbReference type="PANTHER" id="PTHR39330:SF1">
    <property type="entry name" value="ETHANOLAMINE AMMONIA-LYASE SMALL SUBUNIT"/>
    <property type="match status" value="1"/>
</dbReference>
<gene>
    <name evidence="5" type="primary">eutC</name>
    <name evidence="6" type="ORF">HK18_03150</name>
</gene>
<dbReference type="GO" id="GO:0008851">
    <property type="term" value="F:ethanolamine ammonia-lyase activity"/>
    <property type="evidence" value="ECO:0007669"/>
    <property type="project" value="UniProtKB-UniRule"/>
</dbReference>
<dbReference type="EMBL" id="JOPB01000023">
    <property type="protein sequence ID" value="OUI77665.1"/>
    <property type="molecule type" value="Genomic_DNA"/>
</dbReference>
<keyword evidence="3 5" id="KW-0170">Cobalt</keyword>
<dbReference type="InterPro" id="IPR042251">
    <property type="entry name" value="EutC_C"/>
</dbReference>
<comment type="subcellular location">
    <subcellularLocation>
        <location evidence="5">Bacterial microcompartment</location>
    </subcellularLocation>
</comment>
<comment type="pathway">
    <text evidence="5">Amine and polyamine degradation; ethanolamine degradation.</text>
</comment>
<dbReference type="RefSeq" id="WP_086632706.1">
    <property type="nucleotide sequence ID" value="NZ_JOPB01000023.1"/>
</dbReference>
<comment type="caution">
    <text evidence="6">The sequence shown here is derived from an EMBL/GenBank/DDBJ whole genome shotgun (WGS) entry which is preliminary data.</text>
</comment>
<reference evidence="7" key="1">
    <citation type="submission" date="2014-06" db="EMBL/GenBank/DDBJ databases">
        <authorList>
            <person name="Winans N.J."/>
            <person name="Newell P.D."/>
            <person name="Douglas A.E."/>
        </authorList>
    </citation>
    <scope>NUCLEOTIDE SEQUENCE [LARGE SCALE GENOMIC DNA]</scope>
    <source>
        <strain evidence="7">DmL_052</strain>
    </source>
</reference>
<feature type="binding site" evidence="5">
    <location>
        <position position="153"/>
    </location>
    <ligand>
        <name>adenosylcob(III)alamin</name>
        <dbReference type="ChEBI" id="CHEBI:18408"/>
    </ligand>
</feature>
<sequence length="257" mass="28665">MTLPDNWLFLKQFTKARIALGRNGVSLPTKETLNFSLSHAQARDAVHQPFNSNKIQDELHAMGLSTLTVYSCVKDREEYLRRPDLGRKLDQESIKKLEEAYQNPSDLIVIIGDGLSSYAVDRQAVSVIRSLLPYLKKLNIQLGPVILAHQARVALGDQIGSILHAKSIAMLIGERPGLSSADSLGIYMTWQPDNTRNDADRNCISNVRPEGLKHDLAAFKLAWLLEQSFIKQISGVRLKDESDNTALSDSIKPLYIS</sequence>
<dbReference type="HAMAP" id="MF_00601">
    <property type="entry name" value="EutC"/>
    <property type="match status" value="1"/>
</dbReference>
<feature type="binding site" evidence="5">
    <location>
        <position position="174"/>
    </location>
    <ligand>
        <name>adenosylcob(III)alamin</name>
        <dbReference type="ChEBI" id="CHEBI:18408"/>
    </ligand>
</feature>
<accession>A0A251ZSM6</accession>
<evidence type="ECO:0000313" key="7">
    <source>
        <dbReference type="Proteomes" id="UP000194946"/>
    </source>
</evidence>
<feature type="binding site" evidence="5">
    <location>
        <position position="203"/>
    </location>
    <ligand>
        <name>adenosylcob(III)alamin</name>
        <dbReference type="ChEBI" id="CHEBI:18408"/>
    </ligand>
</feature>
<evidence type="ECO:0000256" key="1">
    <source>
        <dbReference type="ARBA" id="ARBA00022628"/>
    </source>
</evidence>
<dbReference type="UniPathway" id="UPA00560"/>
<dbReference type="NCBIfam" id="NF003971">
    <property type="entry name" value="PRK05465.1"/>
    <property type="match status" value="1"/>
</dbReference>
<proteinExistence type="inferred from homology"/>
<evidence type="ECO:0000313" key="6">
    <source>
        <dbReference type="EMBL" id="OUI77665.1"/>
    </source>
</evidence>
<evidence type="ECO:0000256" key="4">
    <source>
        <dbReference type="ARBA" id="ARBA00024446"/>
    </source>
</evidence>
<evidence type="ECO:0000256" key="5">
    <source>
        <dbReference type="HAMAP-Rule" id="MF_00601"/>
    </source>
</evidence>
<dbReference type="GO" id="GO:0009350">
    <property type="term" value="C:ethanolamine ammonia-lyase complex"/>
    <property type="evidence" value="ECO:0007669"/>
    <property type="project" value="UniProtKB-UniRule"/>
</dbReference>
<dbReference type="InterPro" id="IPR009246">
    <property type="entry name" value="EutC"/>
</dbReference>
<evidence type="ECO:0000256" key="3">
    <source>
        <dbReference type="ARBA" id="ARBA00023285"/>
    </source>
</evidence>
<keyword evidence="4 5" id="KW-1283">Bacterial microcompartment</keyword>
<dbReference type="Gene3D" id="1.10.30.40">
    <property type="entry name" value="Ethanolamine ammonia-lyase light chain (EutC), N-terminal domain"/>
    <property type="match status" value="1"/>
</dbReference>
<dbReference type="AlphaFoldDB" id="A0A251ZSM6"/>
<dbReference type="EC" id="4.3.1.7" evidence="5"/>
<dbReference type="GO" id="GO:0046336">
    <property type="term" value="P:ethanolamine catabolic process"/>
    <property type="evidence" value="ECO:0007669"/>
    <property type="project" value="UniProtKB-UniRule"/>
</dbReference>
<protein>
    <recommendedName>
        <fullName evidence="5">Ethanolamine ammonia-lyase small subunit</fullName>
        <shortName evidence="5">EAL small subunit</shortName>
        <ecNumber evidence="5">4.3.1.7</ecNumber>
    </recommendedName>
</protein>
<dbReference type="PANTHER" id="PTHR39330">
    <property type="entry name" value="ETHANOLAMINE AMMONIA-LYASE LIGHT CHAIN"/>
    <property type="match status" value="1"/>
</dbReference>
<evidence type="ECO:0000256" key="2">
    <source>
        <dbReference type="ARBA" id="ARBA00023239"/>
    </source>
</evidence>
<dbReference type="InterPro" id="IPR042255">
    <property type="entry name" value="EutC_N"/>
</dbReference>
<comment type="similarity">
    <text evidence="5">Belongs to the EutC family.</text>
</comment>
<name>A0A251ZSM6_9PROT</name>
<comment type="cofactor">
    <cofactor evidence="5">
        <name>adenosylcob(III)alamin</name>
        <dbReference type="ChEBI" id="CHEBI:18408"/>
    </cofactor>
    <text evidence="5">Binds between the large and small subunits.</text>
</comment>
<dbReference type="Gene3D" id="3.40.50.11240">
    <property type="entry name" value="Ethanolamine ammonia-lyase light chain (EutC)"/>
    <property type="match status" value="1"/>
</dbReference>
<comment type="function">
    <text evidence="5">Catalyzes the deamination of various vicinal amino-alcohols to oxo compounds. Allows this organism to utilize ethanolamine as the sole source of nitrogen and carbon in the presence of external vitamin B12.</text>
</comment>
<dbReference type="Pfam" id="PF05985">
    <property type="entry name" value="EutC"/>
    <property type="match status" value="1"/>
</dbReference>
<keyword evidence="7" id="KW-1185">Reference proteome</keyword>
<dbReference type="Proteomes" id="UP000194946">
    <property type="component" value="Unassembled WGS sequence"/>
</dbReference>
<comment type="catalytic activity">
    <reaction evidence="5">
        <text>ethanolamine = acetaldehyde + NH4(+)</text>
        <dbReference type="Rhea" id="RHEA:15313"/>
        <dbReference type="ChEBI" id="CHEBI:15343"/>
        <dbReference type="ChEBI" id="CHEBI:28938"/>
        <dbReference type="ChEBI" id="CHEBI:57603"/>
        <dbReference type="EC" id="4.3.1.7"/>
    </reaction>
</comment>
<keyword evidence="1 5" id="KW-0846">Cobalamin</keyword>
<comment type="subunit">
    <text evidence="5">The basic unit is a heterodimer which dimerizes to form tetramers. The heterotetramers trimerize; 6 large subunits form a core ring with 6 small subunits projecting outwards.</text>
</comment>
<keyword evidence="2 5" id="KW-0456">Lyase</keyword>
<dbReference type="PIRSF" id="PIRSF018982">
    <property type="entry name" value="EutC"/>
    <property type="match status" value="1"/>
</dbReference>